<protein>
    <submittedName>
        <fullName evidence="2">Uncharacterized protein</fullName>
    </submittedName>
</protein>
<evidence type="ECO:0000313" key="2">
    <source>
        <dbReference type="EMBL" id="CAK9156431.1"/>
    </source>
</evidence>
<dbReference type="Proteomes" id="UP001642360">
    <property type="component" value="Unassembled WGS sequence"/>
</dbReference>
<evidence type="ECO:0000256" key="1">
    <source>
        <dbReference type="SAM" id="MobiDB-lite"/>
    </source>
</evidence>
<feature type="region of interest" description="Disordered" evidence="1">
    <location>
        <begin position="23"/>
        <end position="50"/>
    </location>
</feature>
<evidence type="ECO:0000313" key="3">
    <source>
        <dbReference type="Proteomes" id="UP001642360"/>
    </source>
</evidence>
<gene>
    <name evidence="2" type="ORF">ILEXP_LOCUS24972</name>
</gene>
<keyword evidence="3" id="KW-1185">Reference proteome</keyword>
<reference evidence="2 3" key="1">
    <citation type="submission" date="2024-02" db="EMBL/GenBank/DDBJ databases">
        <authorList>
            <person name="Vignale AGUSTIN F."/>
            <person name="Sosa J E."/>
            <person name="Modenutti C."/>
        </authorList>
    </citation>
    <scope>NUCLEOTIDE SEQUENCE [LARGE SCALE GENOMIC DNA]</scope>
</reference>
<dbReference type="EMBL" id="CAUOFW020002857">
    <property type="protein sequence ID" value="CAK9156431.1"/>
    <property type="molecule type" value="Genomic_DNA"/>
</dbReference>
<organism evidence="2 3">
    <name type="scientific">Ilex paraguariensis</name>
    <name type="common">yerba mate</name>
    <dbReference type="NCBI Taxonomy" id="185542"/>
    <lineage>
        <taxon>Eukaryota</taxon>
        <taxon>Viridiplantae</taxon>
        <taxon>Streptophyta</taxon>
        <taxon>Embryophyta</taxon>
        <taxon>Tracheophyta</taxon>
        <taxon>Spermatophyta</taxon>
        <taxon>Magnoliopsida</taxon>
        <taxon>eudicotyledons</taxon>
        <taxon>Gunneridae</taxon>
        <taxon>Pentapetalae</taxon>
        <taxon>asterids</taxon>
        <taxon>campanulids</taxon>
        <taxon>Aquifoliales</taxon>
        <taxon>Aquifoliaceae</taxon>
        <taxon>Ilex</taxon>
    </lineage>
</organism>
<accession>A0ABC8SK75</accession>
<dbReference type="AlphaFoldDB" id="A0ABC8SK75"/>
<proteinExistence type="predicted"/>
<feature type="non-terminal residue" evidence="2">
    <location>
        <position position="1"/>
    </location>
</feature>
<name>A0ABC8SK75_9AQUA</name>
<comment type="caution">
    <text evidence="2">The sequence shown here is derived from an EMBL/GenBank/DDBJ whole genome shotgun (WGS) entry which is preliminary data.</text>
</comment>
<sequence length="50" mass="5316">YGLGPDPAIISVIIPAVVPIAPPSAVKKDFPSTGLEEDTTTPSRRNRKRS</sequence>